<name>A0A3N4IAD3_ASCIM</name>
<feature type="binding site" evidence="8">
    <location>
        <begin position="250"/>
        <end position="251"/>
    </location>
    <ligand>
        <name>ATP</name>
        <dbReference type="ChEBI" id="CHEBI:30616"/>
    </ligand>
</feature>
<dbReference type="AlphaFoldDB" id="A0A3N4IAD3"/>
<evidence type="ECO:0000256" key="3">
    <source>
        <dbReference type="ARBA" id="ARBA00022664"/>
    </source>
</evidence>
<dbReference type="FunFam" id="1.10.287.3700:FF:000001">
    <property type="entry name" value="PAN2-PAN3 deadenylation complex subunit PAN3"/>
    <property type="match status" value="1"/>
</dbReference>
<dbReference type="InterPro" id="IPR000719">
    <property type="entry name" value="Prot_kinase_dom"/>
</dbReference>
<keyword evidence="5" id="KW-0479">Metal-binding</keyword>
<evidence type="ECO:0000256" key="6">
    <source>
        <dbReference type="ARBA" id="ARBA00022840"/>
    </source>
</evidence>
<comment type="function">
    <text evidence="8">Regulatory subunit of the poly(A)-nuclease (PAN) deadenylation complex, one of two cytoplasmic mRNA deadenylases involved in mRNA turnover. PAN specifically shortens poly(A) tails of RNA and the activity is stimulated by poly(A)-binding protein PAB1. PAN deadenylation is followed by rapid degradation of the shortened mRNA tails by the CCR4-NOT complex. Deadenylated mRNAs are then degraded by two alternative mechanisms, namely exosome-mediated 3'-5' exonucleolytic degradation, or deadenlyation-dependent mRNA decaping and subsequent 5'-3' exonucleolytic degradation by XRN1. May also be involved in post-transcriptional maturation of mRNA poly(A) tails. PAN3 acts as a positive regulator for PAN activity, recruiting the catalytic subunit PAN2 to mRNA via its interaction with RNA and with PAB1.</text>
</comment>
<dbReference type="Proteomes" id="UP000275078">
    <property type="component" value="Unassembled WGS sequence"/>
</dbReference>
<keyword evidence="7 8" id="KW-0175">Coiled coil</keyword>
<dbReference type="Gene3D" id="1.10.510.10">
    <property type="entry name" value="Transferase(Phosphotransferase) domain 1"/>
    <property type="match status" value="1"/>
</dbReference>
<dbReference type="Gene3D" id="1.20.5.5160">
    <property type="match status" value="1"/>
</dbReference>
<dbReference type="Gene3D" id="1.10.287.3700">
    <property type="match status" value="1"/>
</dbReference>
<sequence>MAQTQTVNPYEYTNLGNQVQINPYVHTANDMFYQQQSNFPQPLQYHLYAPRGPERTKLDPHQRTIHGLFLPDNLREELQKKNEATLQSVPNIALPVVDVYHSLVPLDMTVNKSSSAFGFPSSVYKAWSNKDGKPYVLRRIEGFRLANEKHIMNVQRWKKILSGSIVTVHDAFTTTRFGDSSIIFVYDYHPCARTLHDEHFGGQSTRHLSQRNNHHQNASEAQIWNYMVQISTALKTIHAAGLAARLIDATKILITGKGRIRLNACSILDVLAPDQHASMLEYQLEDIHSLGRLVLSLACGGTGVLQNPKKGLEHVQRQYSAEFRAALNYLIVVPEQGQMKTIDEFISQYAYSHFAQSLDSAQLANDELESHLSRELENGRLVRLLTKINFIIERPEYEDQRAWSETGERYLLKLFRDYVFHSVDEHGHPAVDMAHVLACINKLDAGSDEKVMLVSRDEQNCFVASYKELKRHVDNAFNELCKPSSLALRR</sequence>
<feature type="region of interest" description="Knob domain" evidence="8">
    <location>
        <begin position="391"/>
        <end position="490"/>
    </location>
</feature>
<comment type="domain">
    <text evidence="8">The N-terminal zinc finger binds to poly(A) RNA.</text>
</comment>
<keyword evidence="4 8" id="KW-0547">Nucleotide-binding</keyword>
<comment type="domain">
    <text evidence="8">Contains a pseudokinase domain. The protein kinase domain is predicted to be catalytically inactive because some of the residues important for catalytic activity are substituted and it lacks the equivalent of the binding site for a peptide substrate. However, it has retained an ATP-binding site and ATP-binding is required for mRNA degradation, stimulating the activity of the PAN2 nuclease in vitro. The nucleotide-binding site is juxtaposed to the RNase active site of PAN2 in the complex and may actually bind nucleosides of a poly(A) RNA rather than ATP, feeding the poly(A)-tail to the active site of the deadenylase and thus increasing the efficiency with which this distributive enzyme degrades oligo(A) RNAs.</text>
</comment>
<dbReference type="SMART" id="SM00220">
    <property type="entry name" value="S_TKc"/>
    <property type="match status" value="1"/>
</dbReference>
<dbReference type="GO" id="GO:0008143">
    <property type="term" value="F:poly(A) binding"/>
    <property type="evidence" value="ECO:0007669"/>
    <property type="project" value="TreeGrafter"/>
</dbReference>
<organism evidence="10 11">
    <name type="scientific">Ascobolus immersus RN42</name>
    <dbReference type="NCBI Taxonomy" id="1160509"/>
    <lineage>
        <taxon>Eukaryota</taxon>
        <taxon>Fungi</taxon>
        <taxon>Dikarya</taxon>
        <taxon>Ascomycota</taxon>
        <taxon>Pezizomycotina</taxon>
        <taxon>Pezizomycetes</taxon>
        <taxon>Pezizales</taxon>
        <taxon>Ascobolaceae</taxon>
        <taxon>Ascobolus</taxon>
    </lineage>
</organism>
<evidence type="ECO:0000256" key="7">
    <source>
        <dbReference type="ARBA" id="ARBA00023054"/>
    </source>
</evidence>
<dbReference type="GO" id="GO:0004672">
    <property type="term" value="F:protein kinase activity"/>
    <property type="evidence" value="ECO:0007669"/>
    <property type="project" value="InterPro"/>
</dbReference>
<evidence type="ECO:0000256" key="4">
    <source>
        <dbReference type="ARBA" id="ARBA00022741"/>
    </source>
</evidence>
<dbReference type="GO" id="GO:0008270">
    <property type="term" value="F:zinc ion binding"/>
    <property type="evidence" value="ECO:0007669"/>
    <property type="project" value="UniProtKB-KW"/>
</dbReference>
<evidence type="ECO:0000256" key="2">
    <source>
        <dbReference type="ARBA" id="ARBA00022490"/>
    </source>
</evidence>
<dbReference type="HAMAP" id="MF_03181">
    <property type="entry name" value="PAN3"/>
    <property type="match status" value="1"/>
</dbReference>
<dbReference type="GO" id="GO:0031251">
    <property type="term" value="C:PAN complex"/>
    <property type="evidence" value="ECO:0007669"/>
    <property type="project" value="UniProtKB-UniRule"/>
</dbReference>
<dbReference type="FunFam" id="1.20.5.5160:FF:000002">
    <property type="entry name" value="PAN2-PAN3 deadenylation complex subunit PAN3"/>
    <property type="match status" value="1"/>
</dbReference>
<keyword evidence="5" id="KW-0862">Zinc</keyword>
<evidence type="ECO:0000313" key="10">
    <source>
        <dbReference type="EMBL" id="RPA83043.1"/>
    </source>
</evidence>
<dbReference type="OrthoDB" id="204958at2759"/>
<dbReference type="InterPro" id="IPR030844">
    <property type="entry name" value="PAN3"/>
</dbReference>
<gene>
    <name evidence="8" type="primary">PAN3</name>
    <name evidence="10" type="ORF">BJ508DRAFT_77975</name>
</gene>
<dbReference type="GO" id="GO:0000289">
    <property type="term" value="P:nuclear-transcribed mRNA poly(A) tail shortening"/>
    <property type="evidence" value="ECO:0007669"/>
    <property type="project" value="UniProtKB-UniRule"/>
</dbReference>
<dbReference type="GO" id="GO:0000932">
    <property type="term" value="C:P-body"/>
    <property type="evidence" value="ECO:0007669"/>
    <property type="project" value="TreeGrafter"/>
</dbReference>
<keyword evidence="11" id="KW-1185">Reference proteome</keyword>
<reference evidence="10 11" key="1">
    <citation type="journal article" date="2018" name="Nat. Ecol. Evol.">
        <title>Pezizomycetes genomes reveal the molecular basis of ectomycorrhizal truffle lifestyle.</title>
        <authorList>
            <person name="Murat C."/>
            <person name="Payen T."/>
            <person name="Noel B."/>
            <person name="Kuo A."/>
            <person name="Morin E."/>
            <person name="Chen J."/>
            <person name="Kohler A."/>
            <person name="Krizsan K."/>
            <person name="Balestrini R."/>
            <person name="Da Silva C."/>
            <person name="Montanini B."/>
            <person name="Hainaut M."/>
            <person name="Levati E."/>
            <person name="Barry K.W."/>
            <person name="Belfiori B."/>
            <person name="Cichocki N."/>
            <person name="Clum A."/>
            <person name="Dockter R.B."/>
            <person name="Fauchery L."/>
            <person name="Guy J."/>
            <person name="Iotti M."/>
            <person name="Le Tacon F."/>
            <person name="Lindquist E.A."/>
            <person name="Lipzen A."/>
            <person name="Malagnac F."/>
            <person name="Mello A."/>
            <person name="Molinier V."/>
            <person name="Miyauchi S."/>
            <person name="Poulain J."/>
            <person name="Riccioni C."/>
            <person name="Rubini A."/>
            <person name="Sitrit Y."/>
            <person name="Splivallo R."/>
            <person name="Traeger S."/>
            <person name="Wang M."/>
            <person name="Zifcakova L."/>
            <person name="Wipf D."/>
            <person name="Zambonelli A."/>
            <person name="Paolocci F."/>
            <person name="Nowrousian M."/>
            <person name="Ottonello S."/>
            <person name="Baldrian P."/>
            <person name="Spatafora J.W."/>
            <person name="Henrissat B."/>
            <person name="Nagy L.G."/>
            <person name="Aury J.M."/>
            <person name="Wincker P."/>
            <person name="Grigoriev I.V."/>
            <person name="Bonfante P."/>
            <person name="Martin F.M."/>
        </authorList>
    </citation>
    <scope>NUCLEOTIDE SEQUENCE [LARGE SCALE GENOMIC DNA]</scope>
    <source>
        <strain evidence="10 11">RN42</strain>
    </source>
</reference>
<dbReference type="GO" id="GO:0005524">
    <property type="term" value="F:ATP binding"/>
    <property type="evidence" value="ECO:0007669"/>
    <property type="project" value="UniProtKB-UniRule"/>
</dbReference>
<evidence type="ECO:0000256" key="8">
    <source>
        <dbReference type="HAMAP-Rule" id="MF_03181"/>
    </source>
</evidence>
<dbReference type="PANTHER" id="PTHR12272:SF11">
    <property type="entry name" value="PAN2-PAN3 DEADENYLATION COMPLEX SUBUNIT PAN3"/>
    <property type="match status" value="1"/>
</dbReference>
<dbReference type="SUPFAM" id="SSF56112">
    <property type="entry name" value="Protein kinase-like (PK-like)"/>
    <property type="match status" value="1"/>
</dbReference>
<feature type="binding site" evidence="8">
    <location>
        <position position="138"/>
    </location>
    <ligand>
        <name>ATP</name>
        <dbReference type="ChEBI" id="CHEBI:30616"/>
    </ligand>
</feature>
<keyword evidence="3 8" id="KW-0507">mRNA processing</keyword>
<dbReference type="PANTHER" id="PTHR12272">
    <property type="entry name" value="DEADENYLATION COMPLEX SUBUNIT PAN3"/>
    <property type="match status" value="1"/>
</dbReference>
<proteinExistence type="inferred from homology"/>
<keyword evidence="2 8" id="KW-0963">Cytoplasm</keyword>
<evidence type="ECO:0000256" key="1">
    <source>
        <dbReference type="ARBA" id="ARBA00004496"/>
    </source>
</evidence>
<dbReference type="GO" id="GO:0006397">
    <property type="term" value="P:mRNA processing"/>
    <property type="evidence" value="ECO:0007669"/>
    <property type="project" value="UniProtKB-KW"/>
</dbReference>
<evidence type="ECO:0000256" key="5">
    <source>
        <dbReference type="ARBA" id="ARBA00022771"/>
    </source>
</evidence>
<keyword evidence="5" id="KW-0863">Zinc-finger</keyword>
<evidence type="ECO:0000313" key="11">
    <source>
        <dbReference type="Proteomes" id="UP000275078"/>
    </source>
</evidence>
<dbReference type="Pfam" id="PF18101">
    <property type="entry name" value="Pan3_CK"/>
    <property type="match status" value="1"/>
</dbReference>
<feature type="coiled-coil region" evidence="8">
    <location>
        <begin position="352"/>
        <end position="390"/>
    </location>
</feature>
<feature type="binding site" evidence="8">
    <location>
        <begin position="187"/>
        <end position="194"/>
    </location>
    <ligand>
        <name>ATP</name>
        <dbReference type="ChEBI" id="CHEBI:30616"/>
    </ligand>
</feature>
<comment type="caution">
    <text evidence="8">Lacks conserved residue(s) required for the propagation of feature annotation.</text>
</comment>
<comment type="subunit">
    <text evidence="8">Homodimer. Forms a heterotrimer with a catalytic subunit PAN2 to form the poly(A)-nuclease (PAN) deadenylation complex. Interacts (via PAM-2 motif) with poly(A)-binding protein PAB1 (via PABC domain), conferring substrate specificity of the enzyme complex.</text>
</comment>
<dbReference type="STRING" id="1160509.A0A3N4IAD3"/>
<protein>
    <recommendedName>
        <fullName evidence="8">PAN2-PAN3 deadenylation complex subunit PAN3</fullName>
    </recommendedName>
    <alternativeName>
        <fullName evidence="8">PAB1P-dependent poly(A)-specific ribonuclease</fullName>
    </alternativeName>
    <alternativeName>
        <fullName evidence="8">Poly(A)-nuclease deadenylation complex subunit 3</fullName>
        <shortName evidence="8">PAN deadenylation complex subunit 3</shortName>
    </alternativeName>
</protein>
<evidence type="ECO:0000259" key="9">
    <source>
        <dbReference type="SMART" id="SM00220"/>
    </source>
</evidence>
<keyword evidence="6 8" id="KW-0067">ATP-binding</keyword>
<comment type="similarity">
    <text evidence="8">Belongs to the protein kinase superfamily. PAN3 family.</text>
</comment>
<comment type="subcellular location">
    <subcellularLocation>
        <location evidence="1 8">Cytoplasm</location>
    </subcellularLocation>
</comment>
<dbReference type="InterPro" id="IPR041332">
    <property type="entry name" value="Pan3_CK"/>
</dbReference>
<feature type="domain" description="Protein kinase" evidence="9">
    <location>
        <begin position="121"/>
        <end position="346"/>
    </location>
</feature>
<accession>A0A3N4IAD3</accession>
<dbReference type="EMBL" id="ML119667">
    <property type="protein sequence ID" value="RPA83043.1"/>
    <property type="molecule type" value="Genomic_DNA"/>
</dbReference>
<comment type="domain">
    <text evidence="8">The pseudokinase domain, the coiled-coil (CC), and C-terminal knob domain (CK) form a structural unit (PKC) that forms an extensive high-affinity interaction surface for PAN2.</text>
</comment>
<dbReference type="InterPro" id="IPR011009">
    <property type="entry name" value="Kinase-like_dom_sf"/>
</dbReference>